<evidence type="ECO:0000313" key="2">
    <source>
        <dbReference type="EMBL" id="GJJ14101.1"/>
    </source>
</evidence>
<protein>
    <recommendedName>
        <fullName evidence="4">Meiotically up-regulated protein Msb1/Mug8 domain-containing protein</fullName>
    </recommendedName>
</protein>
<sequence length="1219" mass="132344">MPSIFTRSRTTSTPKPRTPTVADEFGRVTSRTSISTTSKKDKKKDKLQPPTDSIEIQLTEGGFLPFYVPQDSEERVKLPRYGYLSYKCELVLGIDEVFRLVDVISREFNERGLTTTPLLFSAQALDISPIRIHRLINAFLATCPSETYSPGSPTDKAWLDEARFSGPHELAMLLRWGLARIVRLINGQESRGFLNWEIYLRWREEEAATHATSSGLTPPTLASLFGPLMFGLGSPGLPFHHTYGAYLRSSHAAEHLLLAYVRAQAPPLPSRLADWIRGYPAMLPTPNRLDKARPGAKIKKLNTVKRYVRLFSNDLVKTGAAWDLGNSKEWSRVIGPAGMKIGGPKYGDAYRKQMGLTVNDYPETGLTSSADTSPTSNTEESDAVDPLAPKEDQLRFRSLTDLKWGEFESMGFSNSSSVTEKRLEFDLNEGARNTLPAKRTTLTWTDFSQTGFMRNDAPLSATLQFSAPLSHTISTWPSKQHEIHAKLKKTQKALPAFSWDTTPILGGEEAVEENFLEIWCDVLYGGGWVRREERVWRDCSWALVDYKAMPLNRPSGPTPADPRTSTSLWLYEEFIPNDYKSELSQPKRKLLLPSLTLPFSSKQSYNAGNVHPVTAGPSGQGYSAKLPSARELEFEGLLQREAGTKIISLGHNLSVAGGGGARESAISATLSLSELGHVNVSEIGHGQALGEYSTQYVDGNREVSGDPYIPTMQETSSAHVSSSIAPGQGEIPMAAGADAHSTNIPRLQISPPIPSPRSDSKAASHTTPSNTATTPTVPSNTTTQGGFFTAMTTPRKSPARFLSRVGKSKNNISGSNGGGGSGSNVGGGGGGGSGEGSGSTLGDENGQGVEKAKRVGKDRSKARSSILRGKGKGSEYDASIEFETRTIFGGEEGDVREVNEEEVEDNGGKTPTQHKFPRAYNHARNLSKDDAWVDILVSSTTSGSPNAVAPRRRSSDPESMGVFSTSSHPLHDPDKVREEIRQALKGAGPRPAEFSDNEIGDTSPIADRTFLSEDQPLMNVIDDGDDEDVETEASTDIQEDDEDLYGAPEPPLNVIQDSDFRNGAANAERGSSDAPHGQGNGHSLMQLPSSSAGSSGKDIRSIYYQKDTDHDSSPSPHTIPKHDFKIPASLPIVPSNSSASSGLAPISTSYFPNVLQPSTSLKDQNDEIPDIDDTESQFAQHDDELIDPSDLLIGLPVNPATPRYVHGAPLHNVVEEEEE</sequence>
<feature type="compositionally biased region" description="Gly residues" evidence="1">
    <location>
        <begin position="815"/>
        <end position="839"/>
    </location>
</feature>
<proteinExistence type="predicted"/>
<name>A0AAV5AHH6_9AGAM</name>
<dbReference type="InterPro" id="IPR037508">
    <property type="entry name" value="Msb1/Mug8"/>
</dbReference>
<gene>
    <name evidence="2" type="ORF">Clacol_008358</name>
</gene>
<feature type="compositionally biased region" description="Basic and acidic residues" evidence="1">
    <location>
        <begin position="969"/>
        <end position="982"/>
    </location>
</feature>
<feature type="compositionally biased region" description="Polar residues" evidence="1">
    <location>
        <begin position="1081"/>
        <end position="1094"/>
    </location>
</feature>
<feature type="region of interest" description="Disordered" evidence="1">
    <location>
        <begin position="715"/>
        <end position="916"/>
    </location>
</feature>
<organism evidence="2 3">
    <name type="scientific">Clathrus columnatus</name>
    <dbReference type="NCBI Taxonomy" id="1419009"/>
    <lineage>
        <taxon>Eukaryota</taxon>
        <taxon>Fungi</taxon>
        <taxon>Dikarya</taxon>
        <taxon>Basidiomycota</taxon>
        <taxon>Agaricomycotina</taxon>
        <taxon>Agaricomycetes</taxon>
        <taxon>Phallomycetidae</taxon>
        <taxon>Phallales</taxon>
        <taxon>Clathraceae</taxon>
        <taxon>Clathrus</taxon>
    </lineage>
</organism>
<dbReference type="EMBL" id="BPWL01000009">
    <property type="protein sequence ID" value="GJJ14101.1"/>
    <property type="molecule type" value="Genomic_DNA"/>
</dbReference>
<reference evidence="2" key="1">
    <citation type="submission" date="2021-10" db="EMBL/GenBank/DDBJ databases">
        <title>De novo Genome Assembly of Clathrus columnatus (Basidiomycota, Fungi) Using Illumina and Nanopore Sequence Data.</title>
        <authorList>
            <person name="Ogiso-Tanaka E."/>
            <person name="Itagaki H."/>
            <person name="Hosoya T."/>
            <person name="Hosaka K."/>
        </authorList>
    </citation>
    <scope>NUCLEOTIDE SEQUENCE</scope>
    <source>
        <strain evidence="2">MO-923</strain>
    </source>
</reference>
<comment type="caution">
    <text evidence="2">The sequence shown here is derived from an EMBL/GenBank/DDBJ whole genome shotgun (WGS) entry which is preliminary data.</text>
</comment>
<feature type="region of interest" description="Disordered" evidence="1">
    <location>
        <begin position="1"/>
        <end position="52"/>
    </location>
</feature>
<feature type="compositionally biased region" description="Polar residues" evidence="1">
    <location>
        <begin position="715"/>
        <end position="725"/>
    </location>
</feature>
<feature type="compositionally biased region" description="Basic and acidic residues" evidence="1">
    <location>
        <begin position="850"/>
        <end position="861"/>
    </location>
</feature>
<evidence type="ECO:0000256" key="1">
    <source>
        <dbReference type="SAM" id="MobiDB-lite"/>
    </source>
</evidence>
<feature type="region of interest" description="Disordered" evidence="1">
    <location>
        <begin position="361"/>
        <end position="390"/>
    </location>
</feature>
<dbReference type="PANTHER" id="PTHR28093:SF1">
    <property type="entry name" value="MORPHOGENESIS-RELATED PROTEIN MSB1"/>
    <property type="match status" value="1"/>
</dbReference>
<keyword evidence="3" id="KW-1185">Reference proteome</keyword>
<feature type="compositionally biased region" description="Polar residues" evidence="1">
    <location>
        <begin position="784"/>
        <end position="795"/>
    </location>
</feature>
<feature type="compositionally biased region" description="Acidic residues" evidence="1">
    <location>
        <begin position="1022"/>
        <end position="1044"/>
    </location>
</feature>
<dbReference type="AlphaFoldDB" id="A0AAV5AHH6"/>
<feature type="compositionally biased region" description="Low complexity" evidence="1">
    <location>
        <begin position="763"/>
        <end position="783"/>
    </location>
</feature>
<feature type="compositionally biased region" description="Polar residues" evidence="1">
    <location>
        <begin position="1134"/>
        <end position="1146"/>
    </location>
</feature>
<dbReference type="Proteomes" id="UP001050691">
    <property type="component" value="Unassembled WGS sequence"/>
</dbReference>
<feature type="compositionally biased region" description="Low complexity" evidence="1">
    <location>
        <begin position="1"/>
        <end position="20"/>
    </location>
</feature>
<dbReference type="PANTHER" id="PTHR28093">
    <property type="entry name" value="MORPHOGENESIS-RELATED PROTEIN MSB1"/>
    <property type="match status" value="1"/>
</dbReference>
<evidence type="ECO:0000313" key="3">
    <source>
        <dbReference type="Proteomes" id="UP001050691"/>
    </source>
</evidence>
<feature type="region of interest" description="Disordered" evidence="1">
    <location>
        <begin position="938"/>
        <end position="1146"/>
    </location>
</feature>
<evidence type="ECO:0008006" key="4">
    <source>
        <dbReference type="Google" id="ProtNLM"/>
    </source>
</evidence>
<feature type="compositionally biased region" description="Polar residues" evidence="1">
    <location>
        <begin position="365"/>
        <end position="378"/>
    </location>
</feature>
<accession>A0AAV5AHH6</accession>